<reference evidence="2" key="1">
    <citation type="journal article" date="2013" name="Genome Announc.">
        <title>Complete Chromosome Sequence of Carnobacterium maltaromaticum LMA 28.</title>
        <authorList>
            <person name="Cailliez-Grimal C."/>
            <person name="Chaillou S."/>
            <person name="Anba-Mondoloni J."/>
            <person name="Loux V."/>
            <person name="Afzal M.I."/>
            <person name="Rahman A."/>
            <person name="Kergourlay G."/>
            <person name="Champomier-Verges M.C."/>
            <person name="Zagorec M."/>
            <person name="Dalgaard P."/>
            <person name="Leisner J.J."/>
            <person name="Prevost H."/>
            <person name="Revol-Junelles A.M."/>
            <person name="Borges F."/>
        </authorList>
    </citation>
    <scope>NUCLEOTIDE SEQUENCE</scope>
    <source>
        <strain evidence="2">LMA28</strain>
    </source>
</reference>
<dbReference type="EMBL" id="HE999757">
    <property type="protein sequence ID" value="CCO12704.2"/>
    <property type="molecule type" value="Genomic_DNA"/>
</dbReference>
<gene>
    <name evidence="1" type="ORF">BN424_3283</name>
</gene>
<name>K8E755_CARML</name>
<evidence type="ECO:0000313" key="1">
    <source>
        <dbReference type="EMBL" id="CCO12704.2"/>
    </source>
</evidence>
<dbReference type="STRING" id="1234679.BN424_3283"/>
<proteinExistence type="predicted"/>
<dbReference type="RefSeq" id="WP_015077677.1">
    <property type="nucleotide sequence ID" value="NC_019425.2"/>
</dbReference>
<dbReference type="eggNOG" id="ENOG502Z904">
    <property type="taxonomic scope" value="Bacteria"/>
</dbReference>
<dbReference type="AlphaFoldDB" id="K8E755"/>
<sequence length="197" mass="21554">MAKIGVQQLFAFPIETEVEGALPTYGEPFRIAKAIQVDLTPNVVEASLDGDDSEIEYETAITRYDLSLNIDDLAPGVEGQLLGKKVDSLGGVASNVNDEAPYFAVAFRIPRSRGVGGGFEYRVLYRTRFASGFAESFQTKGENINFQTPTLTGRSLARDFDNQYNYKLTDDGTKPAVKAVTDKWFEEVAEPAAPVTP</sequence>
<accession>K8E755</accession>
<dbReference type="HOGENOM" id="CLU_080118_0_0_9"/>
<dbReference type="NCBIfam" id="TIGR01603">
    <property type="entry name" value="maj_tail_phi13"/>
    <property type="match status" value="1"/>
</dbReference>
<dbReference type="OrthoDB" id="3078218at2"/>
<evidence type="ECO:0000313" key="2">
    <source>
        <dbReference type="Proteomes" id="UP000000212"/>
    </source>
</evidence>
<dbReference type="InterPro" id="IPR006490">
    <property type="entry name" value="Maj_tail_phi13"/>
</dbReference>
<dbReference type="Proteomes" id="UP000000212">
    <property type="component" value="Chromosome"/>
</dbReference>
<protein>
    <submittedName>
        <fullName evidence="1">Phage major tail, phi13 family protein</fullName>
    </submittedName>
</protein>
<dbReference type="KEGG" id="cml:BN424_3283"/>
<keyword evidence="2" id="KW-1185">Reference proteome</keyword>
<organism evidence="1 2">
    <name type="scientific">Carnobacterium maltaromaticum LMA28</name>
    <dbReference type="NCBI Taxonomy" id="1234679"/>
    <lineage>
        <taxon>Bacteria</taxon>
        <taxon>Bacillati</taxon>
        <taxon>Bacillota</taxon>
        <taxon>Bacilli</taxon>
        <taxon>Lactobacillales</taxon>
        <taxon>Carnobacteriaceae</taxon>
        <taxon>Carnobacterium</taxon>
    </lineage>
</organism>